<proteinExistence type="predicted"/>
<accession>A0A3M7PRP8</accession>
<evidence type="ECO:0000313" key="2">
    <source>
        <dbReference type="Proteomes" id="UP000276133"/>
    </source>
</evidence>
<sequence>MLGHREFKASNGWLCKLNERNRISLKTKICEAGLVDQASVQNWISNVLPDMIRDYAIDDIFCDVLILIYVLI</sequence>
<protein>
    <submittedName>
        <fullName evidence="1">Tigger transposable element-derived 6-like</fullName>
    </submittedName>
</protein>
<comment type="caution">
    <text evidence="1">The sequence shown here is derived from an EMBL/GenBank/DDBJ whole genome shotgun (WGS) entry which is preliminary data.</text>
</comment>
<organism evidence="1 2">
    <name type="scientific">Brachionus plicatilis</name>
    <name type="common">Marine rotifer</name>
    <name type="synonym">Brachionus muelleri</name>
    <dbReference type="NCBI Taxonomy" id="10195"/>
    <lineage>
        <taxon>Eukaryota</taxon>
        <taxon>Metazoa</taxon>
        <taxon>Spiralia</taxon>
        <taxon>Gnathifera</taxon>
        <taxon>Rotifera</taxon>
        <taxon>Eurotatoria</taxon>
        <taxon>Monogononta</taxon>
        <taxon>Pseudotrocha</taxon>
        <taxon>Ploima</taxon>
        <taxon>Brachionidae</taxon>
        <taxon>Brachionus</taxon>
    </lineage>
</organism>
<evidence type="ECO:0000313" key="1">
    <source>
        <dbReference type="EMBL" id="RNA01786.1"/>
    </source>
</evidence>
<dbReference type="EMBL" id="REGN01009171">
    <property type="protein sequence ID" value="RNA01786.1"/>
    <property type="molecule type" value="Genomic_DNA"/>
</dbReference>
<dbReference type="OrthoDB" id="9909311at2759"/>
<name>A0A3M7PRP8_BRAPC</name>
<reference evidence="1 2" key="1">
    <citation type="journal article" date="2018" name="Sci. Rep.">
        <title>Genomic signatures of local adaptation to the degree of environmental predictability in rotifers.</title>
        <authorList>
            <person name="Franch-Gras L."/>
            <person name="Hahn C."/>
            <person name="Garcia-Roger E.M."/>
            <person name="Carmona M.J."/>
            <person name="Serra M."/>
            <person name="Gomez A."/>
        </authorList>
    </citation>
    <scope>NUCLEOTIDE SEQUENCE [LARGE SCALE GENOMIC DNA]</scope>
    <source>
        <strain evidence="1">HYR1</strain>
    </source>
</reference>
<dbReference type="AlphaFoldDB" id="A0A3M7PRP8"/>
<gene>
    <name evidence="1" type="ORF">BpHYR1_005312</name>
</gene>
<keyword evidence="2" id="KW-1185">Reference proteome</keyword>
<dbReference type="Proteomes" id="UP000276133">
    <property type="component" value="Unassembled WGS sequence"/>
</dbReference>